<accession>A0ABV7GXG2</accession>
<dbReference type="PANTHER" id="PTHR36842">
    <property type="entry name" value="PROTEIN TOLB HOMOLOG"/>
    <property type="match status" value="1"/>
</dbReference>
<evidence type="ECO:0000313" key="2">
    <source>
        <dbReference type="EMBL" id="MFC3145071.1"/>
    </source>
</evidence>
<comment type="caution">
    <text evidence="2">The sequence shown here is derived from an EMBL/GenBank/DDBJ whole genome shotgun (WGS) entry which is preliminary data.</text>
</comment>
<evidence type="ECO:0000256" key="1">
    <source>
        <dbReference type="ARBA" id="ARBA00009820"/>
    </source>
</evidence>
<dbReference type="InterPro" id="IPR011042">
    <property type="entry name" value="6-blade_b-propeller_TolB-like"/>
</dbReference>
<reference evidence="3" key="1">
    <citation type="journal article" date="2019" name="Int. J. Syst. Evol. Microbiol.">
        <title>The Global Catalogue of Microorganisms (GCM) 10K type strain sequencing project: providing services to taxonomists for standard genome sequencing and annotation.</title>
        <authorList>
            <consortium name="The Broad Institute Genomics Platform"/>
            <consortium name="The Broad Institute Genome Sequencing Center for Infectious Disease"/>
            <person name="Wu L."/>
            <person name="Ma J."/>
        </authorList>
    </citation>
    <scope>NUCLEOTIDE SEQUENCE [LARGE SCALE GENOMIC DNA]</scope>
    <source>
        <strain evidence="3">KCTC 52366</strain>
    </source>
</reference>
<dbReference type="Gene3D" id="2.120.10.30">
    <property type="entry name" value="TolB, C-terminal domain"/>
    <property type="match status" value="1"/>
</dbReference>
<dbReference type="Pfam" id="PF07676">
    <property type="entry name" value="PD40"/>
    <property type="match status" value="2"/>
</dbReference>
<keyword evidence="3" id="KW-1185">Reference proteome</keyword>
<dbReference type="PANTHER" id="PTHR36842:SF1">
    <property type="entry name" value="PROTEIN TOLB"/>
    <property type="match status" value="1"/>
</dbReference>
<organism evidence="2 3">
    <name type="scientific">Psychromarinibacter halotolerans</name>
    <dbReference type="NCBI Taxonomy" id="1775175"/>
    <lineage>
        <taxon>Bacteria</taxon>
        <taxon>Pseudomonadati</taxon>
        <taxon>Pseudomonadota</taxon>
        <taxon>Alphaproteobacteria</taxon>
        <taxon>Rhodobacterales</taxon>
        <taxon>Paracoccaceae</taxon>
        <taxon>Psychromarinibacter</taxon>
    </lineage>
</organism>
<protein>
    <submittedName>
        <fullName evidence="2">TolB family protein</fullName>
    </submittedName>
</protein>
<dbReference type="InterPro" id="IPR011659">
    <property type="entry name" value="WD40"/>
</dbReference>
<dbReference type="RefSeq" id="WP_275634272.1">
    <property type="nucleotide sequence ID" value="NZ_JARGYD010000008.1"/>
</dbReference>
<dbReference type="Proteomes" id="UP001595632">
    <property type="component" value="Unassembled WGS sequence"/>
</dbReference>
<proteinExistence type="inferred from homology"/>
<gene>
    <name evidence="2" type="ORF">ACFOGP_20290</name>
</gene>
<comment type="similarity">
    <text evidence="1">Belongs to the TolB family.</text>
</comment>
<name>A0ABV7GXG2_9RHOB</name>
<evidence type="ECO:0000313" key="3">
    <source>
        <dbReference type="Proteomes" id="UP001595632"/>
    </source>
</evidence>
<dbReference type="EMBL" id="JBHRTB010000010">
    <property type="protein sequence ID" value="MFC3145071.1"/>
    <property type="molecule type" value="Genomic_DNA"/>
</dbReference>
<sequence length="279" mass="30368">MAEPHSTVVLHDVATGREEIAFETDALIEAPNWSPCGSFLIVNGDGHLFRLDLDGTRALQRIDTGDLRSLNNDHGISPDGTTLVVSESPARGTSVIYRLPIGGGTPERVTDLAPSYYHGWSPDGLTLTYTARRDGVFQIATCPLAGGAETVLTQGPGHRDGPDYTPDGQWIWFNSDHHGGLPELWRIRTDGSGLERMTDDGRVNWFPHPSPDGKLVLFLAYPPHVEGHPRGEDVELKLMPSNGGAPWTVAAFHGGQGSINVPNWAPDGARFAYVRYEKE</sequence>
<dbReference type="SUPFAM" id="SSF82171">
    <property type="entry name" value="DPP6 N-terminal domain-like"/>
    <property type="match status" value="1"/>
</dbReference>